<dbReference type="GO" id="GO:0030674">
    <property type="term" value="F:protein-macromolecule adaptor activity"/>
    <property type="evidence" value="ECO:0007669"/>
    <property type="project" value="TreeGrafter"/>
</dbReference>
<dbReference type="Gene3D" id="3.10.20.90">
    <property type="entry name" value="Phosphatidylinositol 3-kinase Catalytic Subunit, Chain A, domain 1"/>
    <property type="match status" value="1"/>
</dbReference>
<dbReference type="SMART" id="SM00312">
    <property type="entry name" value="PX"/>
    <property type="match status" value="1"/>
</dbReference>
<dbReference type="InterPro" id="IPR036871">
    <property type="entry name" value="PX_dom_sf"/>
</dbReference>
<protein>
    <submittedName>
        <fullName evidence="7">Protein scd2/ral3</fullName>
    </submittedName>
</protein>
<dbReference type="GO" id="GO:0035091">
    <property type="term" value="F:phosphatidylinositol binding"/>
    <property type="evidence" value="ECO:0007669"/>
    <property type="project" value="InterPro"/>
</dbReference>
<dbReference type="PANTHER" id="PTHR15706">
    <property type="entry name" value="SH3 MULTIPLE DOMAIN"/>
    <property type="match status" value="1"/>
</dbReference>
<evidence type="ECO:0000256" key="2">
    <source>
        <dbReference type="ARBA" id="ARBA00022737"/>
    </source>
</evidence>
<dbReference type="RefSeq" id="XP_027610062.1">
    <property type="nucleotide sequence ID" value="XM_027754261.1"/>
</dbReference>
<dbReference type="Gene3D" id="2.30.30.40">
    <property type="entry name" value="SH3 Domains"/>
    <property type="match status" value="2"/>
</dbReference>
<sequence>MMKTLRKSLSHKDHVAHISQPSALPSLSKPPSAILPPKKVIRALNSYKSRAPQELSFEKGDFFHVINDVNNAGSWYEAHNPMTGARGLVPCCMFEEFQKGTPIARVVPAATSERPLSTAPKLQAYYAVVLHDFVAERADELDARAGDPVTVVAQSNREWFVAKPIGRLGRPGLIPVSFVELRDPANGQAIPDVNGLIDSGALPRVEEWKRAMMSYKANSISLGVLEETPRVNVMDDLPKPQLAIVVQGPTPPAVTHQQQLPAPADILGPATPKSLPEGILLSADVKSFHYEMEEYWFRVHALFQPYDPSGSNALPPARQLVLFRSYNDFYDFQVELLETFPQEAGRPDHASRILPYMPGPADQVDNEITGSRRAELDDYVHRLCALSQYASYILEHRLIRMFLAPKPGDAELEVGPRVEEIEALARSSYENQQNDEQADLESDVRTDQLARMQIAEKPEEPTSDGSDYEEEADILGRPYEDTYKYRPDEHAQSGLSSSQTFSNTAPLRPKPRIPVDERAEASTSIHGRSGTTTSYQQRSYPQSIPSSSSGNGAGGRLLEAQRSHSSLEIDPYYNNPVNTHSRSSVTSSHEPSPTSMRSSRAGSIATSGTSNSGRSRSQSNATHNPPISSTNSQTAFIKIKIFDRMTDDLVAIRVHPRVTHAQLLDKVQARLGGNALNLRYRDSTSNEFVDLEGDDELRSWLDSTERHVLYAE</sequence>
<dbReference type="GO" id="GO:0043332">
    <property type="term" value="C:mating projection tip"/>
    <property type="evidence" value="ECO:0007669"/>
    <property type="project" value="TreeGrafter"/>
</dbReference>
<evidence type="ECO:0000313" key="7">
    <source>
        <dbReference type="EMBL" id="GBE79149.1"/>
    </source>
</evidence>
<dbReference type="InterPro" id="IPR035550">
    <property type="entry name" value="Bem1/Scd2_PX"/>
</dbReference>
<feature type="compositionally biased region" description="Polar residues" evidence="4">
    <location>
        <begin position="521"/>
        <end position="533"/>
    </location>
</feature>
<accession>A0A401GAH4</accession>
<dbReference type="Pfam" id="PF00018">
    <property type="entry name" value="SH3_1"/>
    <property type="match status" value="2"/>
</dbReference>
<dbReference type="AlphaFoldDB" id="A0A401GAH4"/>
<dbReference type="GO" id="GO:0000747">
    <property type="term" value="P:conjugation with cellular fusion"/>
    <property type="evidence" value="ECO:0007669"/>
    <property type="project" value="TreeGrafter"/>
</dbReference>
<dbReference type="Gene3D" id="3.30.1520.10">
    <property type="entry name" value="Phox-like domain"/>
    <property type="match status" value="1"/>
</dbReference>
<proteinExistence type="predicted"/>
<feature type="domain" description="SH3" evidence="5">
    <location>
        <begin position="122"/>
        <end position="184"/>
    </location>
</feature>
<evidence type="ECO:0000256" key="3">
    <source>
        <dbReference type="PROSITE-ProRule" id="PRU00192"/>
    </source>
</evidence>
<dbReference type="GO" id="GO:0005737">
    <property type="term" value="C:cytoplasm"/>
    <property type="evidence" value="ECO:0007669"/>
    <property type="project" value="TreeGrafter"/>
</dbReference>
<dbReference type="PROSITE" id="PS50002">
    <property type="entry name" value="SH3"/>
    <property type="match status" value="2"/>
</dbReference>
<feature type="region of interest" description="Disordered" evidence="4">
    <location>
        <begin position="568"/>
        <end position="630"/>
    </location>
</feature>
<evidence type="ECO:0000259" key="6">
    <source>
        <dbReference type="PROSITE" id="PS50195"/>
    </source>
</evidence>
<feature type="compositionally biased region" description="Polar residues" evidence="4">
    <location>
        <begin position="575"/>
        <end position="601"/>
    </location>
</feature>
<keyword evidence="8" id="KW-1185">Reference proteome</keyword>
<organism evidence="7 8">
    <name type="scientific">Sparassis crispa</name>
    <dbReference type="NCBI Taxonomy" id="139825"/>
    <lineage>
        <taxon>Eukaryota</taxon>
        <taxon>Fungi</taxon>
        <taxon>Dikarya</taxon>
        <taxon>Basidiomycota</taxon>
        <taxon>Agaricomycotina</taxon>
        <taxon>Agaricomycetes</taxon>
        <taxon>Polyporales</taxon>
        <taxon>Sparassidaceae</taxon>
        <taxon>Sparassis</taxon>
    </lineage>
</organism>
<dbReference type="STRING" id="139825.A0A401GAH4"/>
<evidence type="ECO:0000259" key="5">
    <source>
        <dbReference type="PROSITE" id="PS50002"/>
    </source>
</evidence>
<dbReference type="EMBL" id="BFAD01000002">
    <property type="protein sequence ID" value="GBE79149.1"/>
    <property type="molecule type" value="Genomic_DNA"/>
</dbReference>
<dbReference type="SUPFAM" id="SSF54277">
    <property type="entry name" value="CAD &amp; PB1 domains"/>
    <property type="match status" value="1"/>
</dbReference>
<dbReference type="CDD" id="cd11878">
    <property type="entry name" value="SH3_Bem1p_1"/>
    <property type="match status" value="1"/>
</dbReference>
<comment type="caution">
    <text evidence="7">The sequence shown here is derived from an EMBL/GenBank/DDBJ whole genome shotgun (WGS) entry which is preliminary data.</text>
</comment>
<feature type="region of interest" description="Disordered" evidence="4">
    <location>
        <begin position="489"/>
        <end position="556"/>
    </location>
</feature>
<dbReference type="SUPFAM" id="SSF50044">
    <property type="entry name" value="SH3-domain"/>
    <property type="match status" value="2"/>
</dbReference>
<dbReference type="InterPro" id="IPR001683">
    <property type="entry name" value="PX_dom"/>
</dbReference>
<dbReference type="InterPro" id="IPR051228">
    <property type="entry name" value="NADPH_Oxidase/PX-Domain"/>
</dbReference>
<dbReference type="OrthoDB" id="548867at2759"/>
<evidence type="ECO:0000256" key="4">
    <source>
        <dbReference type="SAM" id="MobiDB-lite"/>
    </source>
</evidence>
<feature type="compositionally biased region" description="Low complexity" evidence="4">
    <location>
        <begin position="21"/>
        <end position="31"/>
    </location>
</feature>
<dbReference type="PANTHER" id="PTHR15706:SF2">
    <property type="entry name" value="SH3 AND PX DOMAIN-CONTAINING PROTEIN 2A"/>
    <property type="match status" value="1"/>
</dbReference>
<dbReference type="CDD" id="cd06890">
    <property type="entry name" value="PX_Bem1p"/>
    <property type="match status" value="1"/>
</dbReference>
<dbReference type="SMART" id="SM00326">
    <property type="entry name" value="SH3"/>
    <property type="match status" value="2"/>
</dbReference>
<feature type="region of interest" description="Disordered" evidence="4">
    <location>
        <begin position="1"/>
        <end position="31"/>
    </location>
</feature>
<dbReference type="PROSITE" id="PS50195">
    <property type="entry name" value="PX"/>
    <property type="match status" value="1"/>
</dbReference>
<keyword evidence="1 3" id="KW-0728">SH3 domain</keyword>
<evidence type="ECO:0000313" key="8">
    <source>
        <dbReference type="Proteomes" id="UP000287166"/>
    </source>
</evidence>
<dbReference type="InterPro" id="IPR036028">
    <property type="entry name" value="SH3-like_dom_sf"/>
</dbReference>
<dbReference type="InterPro" id="IPR035549">
    <property type="entry name" value="Bem1/Scd2_SH3_2"/>
</dbReference>
<feature type="domain" description="SH3" evidence="5">
    <location>
        <begin position="36"/>
        <end position="99"/>
    </location>
</feature>
<dbReference type="FunCoup" id="A0A401GAH4">
    <property type="interactions" value="86"/>
</dbReference>
<reference evidence="7 8" key="1">
    <citation type="journal article" date="2018" name="Sci. Rep.">
        <title>Genome sequence of the cauliflower mushroom Sparassis crispa (Hanabiratake) and its association with beneficial usage.</title>
        <authorList>
            <person name="Kiyama R."/>
            <person name="Furutani Y."/>
            <person name="Kawaguchi K."/>
            <person name="Nakanishi T."/>
        </authorList>
    </citation>
    <scope>NUCLEOTIDE SEQUENCE [LARGE SCALE GENOMIC DNA]</scope>
</reference>
<dbReference type="Proteomes" id="UP000287166">
    <property type="component" value="Unassembled WGS sequence"/>
</dbReference>
<feature type="compositionally biased region" description="Polar residues" evidence="4">
    <location>
        <begin position="493"/>
        <end position="505"/>
    </location>
</feature>
<gene>
    <name evidence="7" type="ORF">SCP_0203460</name>
</gene>
<dbReference type="CDD" id="cd11879">
    <property type="entry name" value="SH3_Bem1p_2"/>
    <property type="match status" value="1"/>
</dbReference>
<feature type="compositionally biased region" description="Low complexity" evidence="4">
    <location>
        <begin position="605"/>
        <end position="621"/>
    </location>
</feature>
<feature type="domain" description="PX" evidence="6">
    <location>
        <begin position="275"/>
        <end position="410"/>
    </location>
</feature>
<evidence type="ECO:0000256" key="1">
    <source>
        <dbReference type="ARBA" id="ARBA00022443"/>
    </source>
</evidence>
<keyword evidence="2" id="KW-0677">Repeat</keyword>
<name>A0A401GAH4_9APHY</name>
<dbReference type="InterPro" id="IPR001452">
    <property type="entry name" value="SH3_domain"/>
</dbReference>
<feature type="compositionally biased region" description="Low complexity" evidence="4">
    <location>
        <begin position="534"/>
        <end position="549"/>
    </location>
</feature>
<dbReference type="Pfam" id="PF00787">
    <property type="entry name" value="PX"/>
    <property type="match status" value="1"/>
</dbReference>
<dbReference type="InterPro" id="IPR035548">
    <property type="entry name" value="Bem1/Scd2_SH3_1"/>
</dbReference>
<dbReference type="InParanoid" id="A0A401GAH4"/>
<dbReference type="SUPFAM" id="SSF64268">
    <property type="entry name" value="PX domain"/>
    <property type="match status" value="1"/>
</dbReference>
<dbReference type="GeneID" id="38776066"/>